<evidence type="ECO:0000256" key="2">
    <source>
        <dbReference type="ARBA" id="ARBA00022472"/>
    </source>
</evidence>
<evidence type="ECO:0000313" key="4">
    <source>
        <dbReference type="EMBL" id="KAK9910633.1"/>
    </source>
</evidence>
<comment type="similarity">
    <text evidence="1">Belongs to the mTERF family.</text>
</comment>
<dbReference type="GO" id="GO:0006353">
    <property type="term" value="P:DNA-templated transcription termination"/>
    <property type="evidence" value="ECO:0007669"/>
    <property type="project" value="UniProtKB-KW"/>
</dbReference>
<dbReference type="Pfam" id="PF02536">
    <property type="entry name" value="mTERF"/>
    <property type="match status" value="1"/>
</dbReference>
<dbReference type="FunFam" id="1.25.70.10:FF:000001">
    <property type="entry name" value="Mitochondrial transcription termination factor-like"/>
    <property type="match status" value="1"/>
</dbReference>
<gene>
    <name evidence="4" type="ORF">M0R45_034588</name>
</gene>
<dbReference type="GO" id="GO:0003676">
    <property type="term" value="F:nucleic acid binding"/>
    <property type="evidence" value="ECO:0007669"/>
    <property type="project" value="InterPro"/>
</dbReference>
<keyword evidence="2" id="KW-0804">Transcription</keyword>
<dbReference type="PANTHER" id="PTHR13068:SF133">
    <property type="entry name" value="MITOCHONDRIAL TRANSCRIPTION TERMINATION FACTOR FAMILY PROTEIN"/>
    <property type="match status" value="1"/>
</dbReference>
<dbReference type="Proteomes" id="UP001457282">
    <property type="component" value="Unassembled WGS sequence"/>
</dbReference>
<proteinExistence type="inferred from homology"/>
<dbReference type="SMART" id="SM00733">
    <property type="entry name" value="Mterf"/>
    <property type="match status" value="5"/>
</dbReference>
<dbReference type="InterPro" id="IPR003690">
    <property type="entry name" value="MTERF"/>
</dbReference>
<protein>
    <submittedName>
        <fullName evidence="4">Uncharacterized protein</fullName>
    </submittedName>
</protein>
<dbReference type="AlphaFoldDB" id="A0AAW1VQM4"/>
<dbReference type="InterPro" id="IPR038538">
    <property type="entry name" value="MTERF_sf"/>
</dbReference>
<organism evidence="4 5">
    <name type="scientific">Rubus argutus</name>
    <name type="common">Southern blackberry</name>
    <dbReference type="NCBI Taxonomy" id="59490"/>
    <lineage>
        <taxon>Eukaryota</taxon>
        <taxon>Viridiplantae</taxon>
        <taxon>Streptophyta</taxon>
        <taxon>Embryophyta</taxon>
        <taxon>Tracheophyta</taxon>
        <taxon>Spermatophyta</taxon>
        <taxon>Magnoliopsida</taxon>
        <taxon>eudicotyledons</taxon>
        <taxon>Gunneridae</taxon>
        <taxon>Pentapetalae</taxon>
        <taxon>rosids</taxon>
        <taxon>fabids</taxon>
        <taxon>Rosales</taxon>
        <taxon>Rosaceae</taxon>
        <taxon>Rosoideae</taxon>
        <taxon>Rosoideae incertae sedis</taxon>
        <taxon>Rubus</taxon>
    </lineage>
</organism>
<reference evidence="4 5" key="1">
    <citation type="journal article" date="2023" name="G3 (Bethesda)">
        <title>A chromosome-length genome assembly and annotation of blackberry (Rubus argutus, cv. 'Hillquist').</title>
        <authorList>
            <person name="Bruna T."/>
            <person name="Aryal R."/>
            <person name="Dudchenko O."/>
            <person name="Sargent D.J."/>
            <person name="Mead D."/>
            <person name="Buti M."/>
            <person name="Cavallini A."/>
            <person name="Hytonen T."/>
            <person name="Andres J."/>
            <person name="Pham M."/>
            <person name="Weisz D."/>
            <person name="Mascagni F."/>
            <person name="Usai G."/>
            <person name="Natali L."/>
            <person name="Bassil N."/>
            <person name="Fernandez G.E."/>
            <person name="Lomsadze A."/>
            <person name="Armour M."/>
            <person name="Olukolu B."/>
            <person name="Poorten T."/>
            <person name="Britton C."/>
            <person name="Davik J."/>
            <person name="Ashrafi H."/>
            <person name="Aiden E.L."/>
            <person name="Borodovsky M."/>
            <person name="Worthington M."/>
        </authorList>
    </citation>
    <scope>NUCLEOTIDE SEQUENCE [LARGE SCALE GENOMIC DNA]</scope>
    <source>
        <strain evidence="4">PI 553951</strain>
    </source>
</reference>
<keyword evidence="2" id="KW-0805">Transcription regulation</keyword>
<dbReference type="EMBL" id="JBEDUW010000007">
    <property type="protein sequence ID" value="KAK9910633.1"/>
    <property type="molecule type" value="Genomic_DNA"/>
</dbReference>
<evidence type="ECO:0000256" key="3">
    <source>
        <dbReference type="ARBA" id="ARBA00022946"/>
    </source>
</evidence>
<name>A0AAW1VQM4_RUBAR</name>
<sequence>MFGLCCKRLQLLVSSRSIAVDSVTHLHLCQISSSYSSKSLLGSENEKPKQKVKGRSFTVSYLVNSCGMSPEIALSVSKCVHFVTRERPDSVIKLFKDYGINDYYISKLVKKLPSLLLVNAERILLPKLEFFGSIGLSGTNLAKALVGNPYMLTRSLEKCILPCYDLIKSILVHDEKVATFFANSKWSVPVTALRNVASNVAFLRVLQVPDSTISVNLTWHPLILCRKTENFKEDVNKVMSMGIDPSSSVTFMKALVVIPLVDASKREGKMQLYRKWGWTEDDFMLAFRKNPLFMTFSEKNFSSKMDFFLNKMCWQPADVARNPYVLTTSLEKRIIPTCSVIRVLLLKGLITKGDYSLVTILKNRKMGLAEVGLGFEDRARVNQL</sequence>
<comment type="caution">
    <text evidence="4">The sequence shown here is derived from an EMBL/GenBank/DDBJ whole genome shotgun (WGS) entry which is preliminary data.</text>
</comment>
<keyword evidence="5" id="KW-1185">Reference proteome</keyword>
<evidence type="ECO:0000313" key="5">
    <source>
        <dbReference type="Proteomes" id="UP001457282"/>
    </source>
</evidence>
<evidence type="ECO:0000256" key="1">
    <source>
        <dbReference type="ARBA" id="ARBA00007692"/>
    </source>
</evidence>
<dbReference type="Gene3D" id="1.25.70.10">
    <property type="entry name" value="Transcription termination factor 3, mitochondrial"/>
    <property type="match status" value="1"/>
</dbReference>
<accession>A0AAW1VQM4</accession>
<keyword evidence="2" id="KW-0806">Transcription termination</keyword>
<keyword evidence="3" id="KW-0809">Transit peptide</keyword>
<dbReference type="PANTHER" id="PTHR13068">
    <property type="entry name" value="CGI-12 PROTEIN-RELATED"/>
    <property type="match status" value="1"/>
</dbReference>